<organism evidence="2 3">
    <name type="scientific">Rhodococcus rhodnii</name>
    <dbReference type="NCBI Taxonomy" id="38312"/>
    <lineage>
        <taxon>Bacteria</taxon>
        <taxon>Bacillati</taxon>
        <taxon>Actinomycetota</taxon>
        <taxon>Actinomycetes</taxon>
        <taxon>Mycobacteriales</taxon>
        <taxon>Nocardiaceae</taxon>
        <taxon>Rhodococcus</taxon>
    </lineage>
</organism>
<dbReference type="InterPro" id="IPR046789">
    <property type="entry name" value="HTH_62"/>
</dbReference>
<name>A0A6P2CBB4_9NOCA</name>
<protein>
    <recommendedName>
        <fullName evidence="1">Recombinase-like domain-containing protein</fullName>
    </recommendedName>
</protein>
<dbReference type="RefSeq" id="WP_010840295.1">
    <property type="nucleotide sequence ID" value="NZ_QRCM01000001.1"/>
</dbReference>
<evidence type="ECO:0000259" key="1">
    <source>
        <dbReference type="Pfam" id="PF20552"/>
    </source>
</evidence>
<evidence type="ECO:0000313" key="2">
    <source>
        <dbReference type="EMBL" id="TXG89170.1"/>
    </source>
</evidence>
<dbReference type="EMBL" id="QRCM01000001">
    <property type="protein sequence ID" value="TXG89170.1"/>
    <property type="molecule type" value="Genomic_DNA"/>
</dbReference>
<accession>A0A6P2CBB4</accession>
<evidence type="ECO:0000313" key="3">
    <source>
        <dbReference type="Proteomes" id="UP000471120"/>
    </source>
</evidence>
<proteinExistence type="predicted"/>
<reference evidence="2 3" key="1">
    <citation type="submission" date="2018-07" db="EMBL/GenBank/DDBJ databases">
        <title>Genome sequence of Rhodococcus rhodnii ATCC 35071 from Rhodnius prolixus.</title>
        <authorList>
            <person name="Patel V."/>
            <person name="Vogel K.J."/>
        </authorList>
    </citation>
    <scope>NUCLEOTIDE SEQUENCE [LARGE SCALE GENOMIC DNA]</scope>
    <source>
        <strain evidence="2 3">ATCC 35071</strain>
    </source>
</reference>
<dbReference type="Pfam" id="PF20552">
    <property type="entry name" value="HTH_62"/>
    <property type="match status" value="1"/>
</dbReference>
<gene>
    <name evidence="2" type="ORF">DW322_01565</name>
</gene>
<dbReference type="Proteomes" id="UP000471120">
    <property type="component" value="Unassembled WGS sequence"/>
</dbReference>
<dbReference type="AlphaFoldDB" id="A0A6P2CBB4"/>
<comment type="caution">
    <text evidence="2">The sequence shown here is derived from an EMBL/GenBank/DDBJ whole genome shotgun (WGS) entry which is preliminary data.</text>
</comment>
<sequence>MPDVQYLDANQTHPDPISPYEENLSGAIMEVFATGVHDLPGLVAGLRDLGLHAPDGGDWTEENLRAELRRLGD</sequence>
<feature type="domain" description="Recombinase-like" evidence="1">
    <location>
        <begin position="5"/>
        <end position="73"/>
    </location>
</feature>